<keyword evidence="3" id="KW-1185">Reference proteome</keyword>
<dbReference type="OrthoDB" id="9979538at2759"/>
<evidence type="ECO:0000313" key="2">
    <source>
        <dbReference type="EMBL" id="GFY40777.1"/>
    </source>
</evidence>
<accession>A0A8X6WSR4</accession>
<sequence length="102" mass="12130">MKPYSTKQRVKIIKFFYSCQRSIVMTHGKYRQYFNLRSAPTAFMIRSLVGRFEVQWPTVLEEAFIEIFTLKTTWKLCGRVLQMIHLSQLAIVAANWAFPERH</sequence>
<evidence type="ECO:0000313" key="3">
    <source>
        <dbReference type="Proteomes" id="UP000886998"/>
    </source>
</evidence>
<gene>
    <name evidence="2" type="ORF">TNIN_129511</name>
</gene>
<organism evidence="2 3">
    <name type="scientific">Trichonephila inaurata madagascariensis</name>
    <dbReference type="NCBI Taxonomy" id="2747483"/>
    <lineage>
        <taxon>Eukaryota</taxon>
        <taxon>Metazoa</taxon>
        <taxon>Ecdysozoa</taxon>
        <taxon>Arthropoda</taxon>
        <taxon>Chelicerata</taxon>
        <taxon>Arachnida</taxon>
        <taxon>Araneae</taxon>
        <taxon>Araneomorphae</taxon>
        <taxon>Entelegynae</taxon>
        <taxon>Araneoidea</taxon>
        <taxon>Nephilidae</taxon>
        <taxon>Trichonephila</taxon>
        <taxon>Trichonephila inaurata</taxon>
    </lineage>
</organism>
<reference evidence="2" key="1">
    <citation type="submission" date="2020-08" db="EMBL/GenBank/DDBJ databases">
        <title>Multicomponent nature underlies the extraordinary mechanical properties of spider dragline silk.</title>
        <authorList>
            <person name="Kono N."/>
            <person name="Nakamura H."/>
            <person name="Mori M."/>
            <person name="Yoshida Y."/>
            <person name="Ohtoshi R."/>
            <person name="Malay A.D."/>
            <person name="Moran D.A.P."/>
            <person name="Tomita M."/>
            <person name="Numata K."/>
            <person name="Arakawa K."/>
        </authorList>
    </citation>
    <scope>NUCLEOTIDE SEQUENCE</scope>
</reference>
<dbReference type="AlphaFoldDB" id="A0A8X6WSR4"/>
<protein>
    <recommendedName>
        <fullName evidence="1">DUF4817 domain-containing protein</fullName>
    </recommendedName>
</protein>
<feature type="domain" description="DUF4817" evidence="1">
    <location>
        <begin position="5"/>
        <end position="53"/>
    </location>
</feature>
<dbReference type="Pfam" id="PF16087">
    <property type="entry name" value="DUF4817"/>
    <property type="match status" value="1"/>
</dbReference>
<dbReference type="InterPro" id="IPR032135">
    <property type="entry name" value="DUF4817"/>
</dbReference>
<dbReference type="EMBL" id="BMAV01002093">
    <property type="protein sequence ID" value="GFY40777.1"/>
    <property type="molecule type" value="Genomic_DNA"/>
</dbReference>
<evidence type="ECO:0000259" key="1">
    <source>
        <dbReference type="Pfam" id="PF16087"/>
    </source>
</evidence>
<proteinExistence type="predicted"/>
<dbReference type="Proteomes" id="UP000886998">
    <property type="component" value="Unassembled WGS sequence"/>
</dbReference>
<comment type="caution">
    <text evidence="2">The sequence shown here is derived from an EMBL/GenBank/DDBJ whole genome shotgun (WGS) entry which is preliminary data.</text>
</comment>
<name>A0A8X6WSR4_9ARAC</name>